<evidence type="ECO:0000256" key="1">
    <source>
        <dbReference type="ARBA" id="ARBA00022679"/>
    </source>
</evidence>
<proteinExistence type="predicted"/>
<dbReference type="SUPFAM" id="SSF56112">
    <property type="entry name" value="Protein kinase-like (PK-like)"/>
    <property type="match status" value="1"/>
</dbReference>
<keyword evidence="7" id="KW-0472">Membrane</keyword>
<keyword evidence="7" id="KW-1133">Transmembrane helix</keyword>
<evidence type="ECO:0000256" key="5">
    <source>
        <dbReference type="PROSITE-ProRule" id="PRU10141"/>
    </source>
</evidence>
<keyword evidence="7" id="KW-0812">Transmembrane</keyword>
<protein>
    <submittedName>
        <fullName evidence="9">Serine/threonine protein kinase</fullName>
    </submittedName>
</protein>
<evidence type="ECO:0000256" key="3">
    <source>
        <dbReference type="ARBA" id="ARBA00022777"/>
    </source>
</evidence>
<keyword evidence="2 5" id="KW-0547">Nucleotide-binding</keyword>
<keyword evidence="10" id="KW-1185">Reference proteome</keyword>
<dbReference type="PROSITE" id="PS00108">
    <property type="entry name" value="PROTEIN_KINASE_ST"/>
    <property type="match status" value="1"/>
</dbReference>
<dbReference type="InterPro" id="IPR000719">
    <property type="entry name" value="Prot_kinase_dom"/>
</dbReference>
<evidence type="ECO:0000256" key="7">
    <source>
        <dbReference type="SAM" id="Phobius"/>
    </source>
</evidence>
<evidence type="ECO:0000259" key="8">
    <source>
        <dbReference type="PROSITE" id="PS50011"/>
    </source>
</evidence>
<dbReference type="PROSITE" id="PS50011">
    <property type="entry name" value="PROTEIN_KINASE_DOM"/>
    <property type="match status" value="1"/>
</dbReference>
<keyword evidence="3 9" id="KW-0418">Kinase</keyword>
<dbReference type="CDD" id="cd14014">
    <property type="entry name" value="STKc_PknB_like"/>
    <property type="match status" value="1"/>
</dbReference>
<evidence type="ECO:0000256" key="6">
    <source>
        <dbReference type="SAM" id="MobiDB-lite"/>
    </source>
</evidence>
<evidence type="ECO:0000313" key="9">
    <source>
        <dbReference type="EMBL" id="QUW04449.1"/>
    </source>
</evidence>
<dbReference type="Gene3D" id="1.10.510.10">
    <property type="entry name" value="Transferase(Phosphotransferase) domain 1"/>
    <property type="match status" value="1"/>
</dbReference>
<dbReference type="Proteomes" id="UP000676506">
    <property type="component" value="Chromosome 2"/>
</dbReference>
<feature type="compositionally biased region" description="Polar residues" evidence="6">
    <location>
        <begin position="407"/>
        <end position="422"/>
    </location>
</feature>
<feature type="transmembrane region" description="Helical" evidence="7">
    <location>
        <begin position="433"/>
        <end position="454"/>
    </location>
</feature>
<evidence type="ECO:0000256" key="4">
    <source>
        <dbReference type="ARBA" id="ARBA00022840"/>
    </source>
</evidence>
<dbReference type="PANTHER" id="PTHR43289:SF34">
    <property type="entry name" value="SERINE_THREONINE-PROTEIN KINASE YBDM-RELATED"/>
    <property type="match status" value="1"/>
</dbReference>
<dbReference type="Gene3D" id="3.30.200.20">
    <property type="entry name" value="Phosphorylase Kinase, domain 1"/>
    <property type="match status" value="1"/>
</dbReference>
<dbReference type="SMART" id="SM00220">
    <property type="entry name" value="S_TKc"/>
    <property type="match status" value="1"/>
</dbReference>
<dbReference type="PANTHER" id="PTHR43289">
    <property type="entry name" value="MITOGEN-ACTIVATED PROTEIN KINASE KINASE KINASE 20-RELATED"/>
    <property type="match status" value="1"/>
</dbReference>
<dbReference type="GO" id="GO:0004674">
    <property type="term" value="F:protein serine/threonine kinase activity"/>
    <property type="evidence" value="ECO:0007669"/>
    <property type="project" value="UniProtKB-KW"/>
</dbReference>
<keyword evidence="1" id="KW-0808">Transferase</keyword>
<gene>
    <name evidence="9" type="ORF">J8C06_11680</name>
</gene>
<keyword evidence="9" id="KW-0723">Serine/threonine-protein kinase</keyword>
<dbReference type="InterPro" id="IPR017441">
    <property type="entry name" value="Protein_kinase_ATP_BS"/>
</dbReference>
<evidence type="ECO:0000256" key="2">
    <source>
        <dbReference type="ARBA" id="ARBA00022741"/>
    </source>
</evidence>
<dbReference type="EMBL" id="CP072649">
    <property type="protein sequence ID" value="QUW04449.1"/>
    <property type="molecule type" value="Genomic_DNA"/>
</dbReference>
<dbReference type="InterPro" id="IPR011009">
    <property type="entry name" value="Kinase-like_dom_sf"/>
</dbReference>
<dbReference type="RefSeq" id="WP_211430338.1">
    <property type="nucleotide sequence ID" value="NZ_CP072649.1"/>
</dbReference>
<sequence>MTPEQYQRVTDIFNQVLESPPDKQLDLLAALCAGDETLRHEVESLLRVHPSAQSFIEEPFQPSALEDLPTEHGALQTQSFFHLDTGQQARGTSVSDRYVVERELGRGGNGVVYLARDQQLHGRLVVVKVLLEAQQSTPLAQRMFESESEALARISHPGVVTVLDRGRLLSGQSYFVMEYVRGETLRALMQRRTLSLAEVSSVVAQIGRALGAAHREGVYHRDLKPENVMLEDLGDDALHVKLIDFGIAKVANSAMSNNMPEGLVGTLPYMAPEQVLSTGCSPATDIYALGVIAYELLAGERPYKPAQSTLRDAIRSLTTMQRAGFGDRLRARRPDLDEEVENVLRKALAYEAADRYPTAEAFVGAFIQALEISAQQEAVARAVEEEPTISLSNLPLAGEESDRLATDSETPSGLTSETSSPLPSAREQRLEQVILVGIALLLLFGAGGSVIWWWNSPPKATATVGTAGTPRLASAPSPASSVLTCDIELVAPGNPSESAGFLKPEEVVPTGKDIVFHLTPRQTGFLYLFAPTNGQLTAFRMPDEPSPADYPVVFPKNASIGLARTAVTNFTVVLSTAKLAAFEGLRSGQPLSPAQQRELATLVERQALQTQVATEGTQRQVRAAPGTDPIVFQAVVKH</sequence>
<organism evidence="9 10">
    <name type="scientific">Chloracidobacterium validum</name>
    <dbReference type="NCBI Taxonomy" id="2821543"/>
    <lineage>
        <taxon>Bacteria</taxon>
        <taxon>Pseudomonadati</taxon>
        <taxon>Acidobacteriota</taxon>
        <taxon>Terriglobia</taxon>
        <taxon>Terriglobales</taxon>
        <taxon>Acidobacteriaceae</taxon>
        <taxon>Chloracidobacterium</taxon>
    </lineage>
</organism>
<evidence type="ECO:0000313" key="10">
    <source>
        <dbReference type="Proteomes" id="UP000676506"/>
    </source>
</evidence>
<accession>A0ABX8BBZ5</accession>
<feature type="region of interest" description="Disordered" evidence="6">
    <location>
        <begin position="391"/>
        <end position="425"/>
    </location>
</feature>
<dbReference type="PROSITE" id="PS00107">
    <property type="entry name" value="PROTEIN_KINASE_ATP"/>
    <property type="match status" value="1"/>
</dbReference>
<feature type="domain" description="Protein kinase" evidence="8">
    <location>
        <begin position="98"/>
        <end position="367"/>
    </location>
</feature>
<name>A0ABX8BBZ5_9BACT</name>
<dbReference type="InterPro" id="IPR008271">
    <property type="entry name" value="Ser/Thr_kinase_AS"/>
</dbReference>
<feature type="binding site" evidence="5">
    <location>
        <position position="128"/>
    </location>
    <ligand>
        <name>ATP</name>
        <dbReference type="ChEBI" id="CHEBI:30616"/>
    </ligand>
</feature>
<keyword evidence="4 5" id="KW-0067">ATP-binding</keyword>
<dbReference type="Pfam" id="PF00069">
    <property type="entry name" value="Pkinase"/>
    <property type="match status" value="1"/>
</dbReference>
<reference evidence="9 10" key="1">
    <citation type="submission" date="2021-03" db="EMBL/GenBank/DDBJ databases">
        <title>Genomic and phenotypic characterization of Chloracidobacterium isolates provides evidence for multiple species.</title>
        <authorList>
            <person name="Saini M.K."/>
            <person name="Costas A.M.G."/>
            <person name="Tank M."/>
            <person name="Bryant D.A."/>
        </authorList>
    </citation>
    <scope>NUCLEOTIDE SEQUENCE [LARGE SCALE GENOMIC DNA]</scope>
    <source>
        <strain evidence="9 10">BV2-C</strain>
    </source>
</reference>